<feature type="chain" id="PRO_5030032065" evidence="1">
    <location>
        <begin position="24"/>
        <end position="120"/>
    </location>
</feature>
<dbReference type="Proteomes" id="UP000183208">
    <property type="component" value="Unassembled WGS sequence"/>
</dbReference>
<keyword evidence="1" id="KW-0732">Signal</keyword>
<gene>
    <name evidence="2" type="ORF">SAMN05444171_0255</name>
</gene>
<protein>
    <submittedName>
        <fullName evidence="2">Uncharacterized protein</fullName>
    </submittedName>
</protein>
<evidence type="ECO:0000256" key="1">
    <source>
        <dbReference type="SAM" id="SignalP"/>
    </source>
</evidence>
<dbReference type="EMBL" id="FNTI01000001">
    <property type="protein sequence ID" value="SEB92996.1"/>
    <property type="molecule type" value="Genomic_DNA"/>
</dbReference>
<evidence type="ECO:0000313" key="3">
    <source>
        <dbReference type="Proteomes" id="UP000183208"/>
    </source>
</evidence>
<proteinExistence type="predicted"/>
<accession>A0A1M7KEJ8</accession>
<dbReference type="AlphaFoldDB" id="A0A1M7KEJ8"/>
<evidence type="ECO:0000313" key="2">
    <source>
        <dbReference type="EMBL" id="SEB92996.1"/>
    </source>
</evidence>
<sequence length="120" mass="12777">MNKRLIAYVIGCTCLTLATAAEARTSYDGPWNLVFVTQRGSCDPTYNFSVNISDGVVTHPNLVKFSGYVGRSGAVRASVTVHDKYASGAGRLARDAGRGTWSGHAGGGRCSGYWTAQRNN</sequence>
<organism evidence="2 3">
    <name type="scientific">Bradyrhizobium lablabi</name>
    <dbReference type="NCBI Taxonomy" id="722472"/>
    <lineage>
        <taxon>Bacteria</taxon>
        <taxon>Pseudomonadati</taxon>
        <taxon>Pseudomonadota</taxon>
        <taxon>Alphaproteobacteria</taxon>
        <taxon>Hyphomicrobiales</taxon>
        <taxon>Nitrobacteraceae</taxon>
        <taxon>Bradyrhizobium</taxon>
    </lineage>
</organism>
<name>A0A1M7KEJ8_9BRAD</name>
<feature type="signal peptide" evidence="1">
    <location>
        <begin position="1"/>
        <end position="23"/>
    </location>
</feature>
<reference evidence="2 3" key="1">
    <citation type="submission" date="2016-10" db="EMBL/GenBank/DDBJ databases">
        <authorList>
            <person name="de Groot N.N."/>
        </authorList>
    </citation>
    <scope>NUCLEOTIDE SEQUENCE [LARGE SCALE GENOMIC DNA]</scope>
    <source>
        <strain evidence="2 3">GAS522</strain>
    </source>
</reference>